<proteinExistence type="predicted"/>
<evidence type="ECO:0000313" key="2">
    <source>
        <dbReference type="Proteomes" id="UP000235145"/>
    </source>
</evidence>
<protein>
    <recommendedName>
        <fullName evidence="3">Harbinger transposase-derived protein</fullName>
    </recommendedName>
</protein>
<dbReference type="Proteomes" id="UP000235145">
    <property type="component" value="Unassembled WGS sequence"/>
</dbReference>
<evidence type="ECO:0000313" key="1">
    <source>
        <dbReference type="EMBL" id="KAJ0209714.1"/>
    </source>
</evidence>
<dbReference type="EMBL" id="NBSK02000004">
    <property type="protein sequence ID" value="KAJ0209714.1"/>
    <property type="molecule type" value="Genomic_DNA"/>
</dbReference>
<reference evidence="1 2" key="1">
    <citation type="journal article" date="2017" name="Nat. Commun.">
        <title>Genome assembly with in vitro proximity ligation data and whole-genome triplication in lettuce.</title>
        <authorList>
            <person name="Reyes-Chin-Wo S."/>
            <person name="Wang Z."/>
            <person name="Yang X."/>
            <person name="Kozik A."/>
            <person name="Arikit S."/>
            <person name="Song C."/>
            <person name="Xia L."/>
            <person name="Froenicke L."/>
            <person name="Lavelle D.O."/>
            <person name="Truco M.J."/>
            <person name="Xia R."/>
            <person name="Zhu S."/>
            <person name="Xu C."/>
            <person name="Xu H."/>
            <person name="Xu X."/>
            <person name="Cox K."/>
            <person name="Korf I."/>
            <person name="Meyers B.C."/>
            <person name="Michelmore R.W."/>
        </authorList>
    </citation>
    <scope>NUCLEOTIDE SEQUENCE [LARGE SCALE GENOMIC DNA]</scope>
    <source>
        <strain evidence="2">cv. Salinas</strain>
        <tissue evidence="1">Seedlings</tissue>
    </source>
</reference>
<dbReference type="PANTHER" id="PTHR47150">
    <property type="entry name" value="OS12G0169200 PROTEIN"/>
    <property type="match status" value="1"/>
</dbReference>
<dbReference type="Pfam" id="PF04827">
    <property type="entry name" value="Plant_tran"/>
    <property type="match status" value="1"/>
</dbReference>
<keyword evidence="2" id="KW-1185">Reference proteome</keyword>
<name>A0A9R1VQP6_LACSA</name>
<accession>A0A9R1VQP6</accession>
<sequence>MTGSDDDLILHTLLSAAQDLINERGESSHCEKKHRKWINRDREAAHELLVRDYFASDSLYDLAKFKDRLRISRTLFLRIARDLKHNYEFSQLRWMLELGYGITVDALDEYLKMFERTEFYRDIYLRHPTKSDVEQLYVAHQAKHGFPGMLGSIDCRHWEWANCPNAWRGQFTPGDHEVPTVILEAVVSHDLWFWHAFFGIARSNNDLNTLQASPLFNNILRGKAPDMSYVVNGNEYKYVYYLGDGIYLEYATFVKSYSFQVDEKRKLFKLA</sequence>
<comment type="caution">
    <text evidence="1">The sequence shown here is derived from an EMBL/GenBank/DDBJ whole genome shotgun (WGS) entry which is preliminary data.</text>
</comment>
<dbReference type="InterPro" id="IPR006912">
    <property type="entry name" value="Harbinger_derived_prot"/>
</dbReference>
<dbReference type="PANTHER" id="PTHR47150:SF4">
    <property type="entry name" value="HARBINGER TRANSPOSASE-DERIVED PROTEIN-RELATED"/>
    <property type="match status" value="1"/>
</dbReference>
<organism evidence="1 2">
    <name type="scientific">Lactuca sativa</name>
    <name type="common">Garden lettuce</name>
    <dbReference type="NCBI Taxonomy" id="4236"/>
    <lineage>
        <taxon>Eukaryota</taxon>
        <taxon>Viridiplantae</taxon>
        <taxon>Streptophyta</taxon>
        <taxon>Embryophyta</taxon>
        <taxon>Tracheophyta</taxon>
        <taxon>Spermatophyta</taxon>
        <taxon>Magnoliopsida</taxon>
        <taxon>eudicotyledons</taxon>
        <taxon>Gunneridae</taxon>
        <taxon>Pentapetalae</taxon>
        <taxon>asterids</taxon>
        <taxon>campanulids</taxon>
        <taxon>Asterales</taxon>
        <taxon>Asteraceae</taxon>
        <taxon>Cichorioideae</taxon>
        <taxon>Cichorieae</taxon>
        <taxon>Lactucinae</taxon>
        <taxon>Lactuca</taxon>
    </lineage>
</organism>
<gene>
    <name evidence="1" type="ORF">LSAT_V11C400170760</name>
</gene>
<evidence type="ECO:0008006" key="3">
    <source>
        <dbReference type="Google" id="ProtNLM"/>
    </source>
</evidence>
<dbReference type="AlphaFoldDB" id="A0A9R1VQP6"/>